<evidence type="ECO:0000256" key="1">
    <source>
        <dbReference type="ARBA" id="ARBA00023125"/>
    </source>
</evidence>
<evidence type="ECO:0000259" key="2">
    <source>
        <dbReference type="PROSITE" id="PS50937"/>
    </source>
</evidence>
<dbReference type="InterPro" id="IPR047057">
    <property type="entry name" value="MerR_fam"/>
</dbReference>
<dbReference type="STRING" id="758825.SAMN02982985_01058"/>
<keyword evidence="1 3" id="KW-0238">DNA-binding</keyword>
<dbReference type="PANTHER" id="PTHR30204:SF90">
    <property type="entry name" value="HTH-TYPE TRANSCRIPTIONAL ACTIVATOR MTA"/>
    <property type="match status" value="1"/>
</dbReference>
<organism evidence="3 4">
    <name type="scientific">Rugamonas rubra</name>
    <dbReference type="NCBI Taxonomy" id="758825"/>
    <lineage>
        <taxon>Bacteria</taxon>
        <taxon>Pseudomonadati</taxon>
        <taxon>Pseudomonadota</taxon>
        <taxon>Betaproteobacteria</taxon>
        <taxon>Burkholderiales</taxon>
        <taxon>Oxalobacteraceae</taxon>
        <taxon>Telluria group</taxon>
        <taxon>Rugamonas</taxon>
    </lineage>
</organism>
<dbReference type="InterPro" id="IPR000551">
    <property type="entry name" value="MerR-type_HTH_dom"/>
</dbReference>
<dbReference type="PANTHER" id="PTHR30204">
    <property type="entry name" value="REDOX-CYCLING DRUG-SENSING TRANSCRIPTIONAL ACTIVATOR SOXR"/>
    <property type="match status" value="1"/>
</dbReference>
<proteinExistence type="predicted"/>
<dbReference type="SMART" id="SM00422">
    <property type="entry name" value="HTH_MERR"/>
    <property type="match status" value="1"/>
</dbReference>
<sequence length="343" mass="38370">MLKVGELAKRSGLTVRTLHHYDSIGLLSPSARSDSGYRLYQRDDIARLQQIQALRRFGMSLTEIGTFLAKPDTPFSSIVAQQIAALGRQIEQAGQLRAQLATLHHQLANGEEPGLADWLTTLELMTMYDKIFTQEELNRLPFYSNGAKSQAEWAALVAQVRALIDGGFAADHADAQKLAEHWMIMLERDTAANPDFVRRIDALLTQDAAAQQQTGITPELRQYVMRAFSARRQGVYAKYLDEDEMRHMRENSGKRAAEWPPLIAAVQQQMEAGAAPDAPAVQALTRQWFELFRDFAGDNPATMLKIRNATEQEPILRTGTWMSDEMLAFIRQSAATLRAPGQA</sequence>
<dbReference type="PROSITE" id="PS00552">
    <property type="entry name" value="HTH_MERR_1"/>
    <property type="match status" value="1"/>
</dbReference>
<reference evidence="3 4" key="1">
    <citation type="submission" date="2016-10" db="EMBL/GenBank/DDBJ databases">
        <authorList>
            <person name="de Groot N.N."/>
        </authorList>
    </citation>
    <scope>NUCLEOTIDE SEQUENCE [LARGE SCALE GENOMIC DNA]</scope>
    <source>
        <strain evidence="3 4">ATCC 43154</strain>
    </source>
</reference>
<feature type="domain" description="HTH merR-type" evidence="2">
    <location>
        <begin position="1"/>
        <end position="70"/>
    </location>
</feature>
<keyword evidence="4" id="KW-1185">Reference proteome</keyword>
<dbReference type="EMBL" id="FOTW01000006">
    <property type="protein sequence ID" value="SFL66917.1"/>
    <property type="molecule type" value="Genomic_DNA"/>
</dbReference>
<dbReference type="PRINTS" id="PR00040">
    <property type="entry name" value="HTHMERR"/>
</dbReference>
<dbReference type="Pfam" id="PF13411">
    <property type="entry name" value="MerR_1"/>
    <property type="match status" value="1"/>
</dbReference>
<dbReference type="SUPFAM" id="SSF46955">
    <property type="entry name" value="Putative DNA-binding domain"/>
    <property type="match status" value="1"/>
</dbReference>
<evidence type="ECO:0000313" key="4">
    <source>
        <dbReference type="Proteomes" id="UP000199470"/>
    </source>
</evidence>
<dbReference type="OrthoDB" id="9808480at2"/>
<dbReference type="AlphaFoldDB" id="A0A1I4JL37"/>
<dbReference type="RefSeq" id="WP_093384656.1">
    <property type="nucleotide sequence ID" value="NZ_FOTW01000006.1"/>
</dbReference>
<dbReference type="GO" id="GO:0003700">
    <property type="term" value="F:DNA-binding transcription factor activity"/>
    <property type="evidence" value="ECO:0007669"/>
    <property type="project" value="InterPro"/>
</dbReference>
<dbReference type="Gene3D" id="1.10.1660.10">
    <property type="match status" value="1"/>
</dbReference>
<gene>
    <name evidence="3" type="ORF">SAMN02982985_01058</name>
</gene>
<dbReference type="GO" id="GO:0003677">
    <property type="term" value="F:DNA binding"/>
    <property type="evidence" value="ECO:0007669"/>
    <property type="project" value="UniProtKB-KW"/>
</dbReference>
<accession>A0A1I4JL37</accession>
<protein>
    <submittedName>
        <fullName evidence="3">DNA-binding transcriptional regulator, MerR family</fullName>
    </submittedName>
</protein>
<dbReference type="Proteomes" id="UP000199470">
    <property type="component" value="Unassembled WGS sequence"/>
</dbReference>
<name>A0A1I4JL37_9BURK</name>
<dbReference type="InterPro" id="IPR009061">
    <property type="entry name" value="DNA-bd_dom_put_sf"/>
</dbReference>
<evidence type="ECO:0000313" key="3">
    <source>
        <dbReference type="EMBL" id="SFL66917.1"/>
    </source>
</evidence>
<dbReference type="PROSITE" id="PS50937">
    <property type="entry name" value="HTH_MERR_2"/>
    <property type="match status" value="1"/>
</dbReference>
<dbReference type="CDD" id="cd04788">
    <property type="entry name" value="HTH_NolA-AlbR"/>
    <property type="match status" value="1"/>
</dbReference>